<dbReference type="EMBL" id="GL385396">
    <property type="protein sequence ID" value="EJT78825.1"/>
    <property type="molecule type" value="Genomic_DNA"/>
</dbReference>
<dbReference type="EnsemblFungi" id="EJT78825">
    <property type="protein sequence ID" value="EJT78825"/>
    <property type="gene ID" value="GGTG_03921"/>
</dbReference>
<dbReference type="RefSeq" id="XP_009219970.1">
    <property type="nucleotide sequence ID" value="XM_009221706.1"/>
</dbReference>
<gene>
    <name evidence="2" type="primary">20344379</name>
    <name evidence="1" type="ORF">GGTG_03921</name>
</gene>
<reference evidence="1" key="3">
    <citation type="submission" date="2010-09" db="EMBL/GenBank/DDBJ databases">
        <title>Annotation of Gaeumannomyces graminis var. tritici R3-111a-1.</title>
        <authorList>
            <consortium name="The Broad Institute Genome Sequencing Platform"/>
            <person name="Ma L.-J."/>
            <person name="Dead R."/>
            <person name="Young S.K."/>
            <person name="Zeng Q."/>
            <person name="Gargeya S."/>
            <person name="Fitzgerald M."/>
            <person name="Haas B."/>
            <person name="Abouelleil A."/>
            <person name="Alvarado L."/>
            <person name="Arachchi H.M."/>
            <person name="Berlin A."/>
            <person name="Brown A."/>
            <person name="Chapman S.B."/>
            <person name="Chen Z."/>
            <person name="Dunbar C."/>
            <person name="Freedman E."/>
            <person name="Gearin G."/>
            <person name="Gellesch M."/>
            <person name="Goldberg J."/>
            <person name="Griggs A."/>
            <person name="Gujja S."/>
            <person name="Heiman D."/>
            <person name="Howarth C."/>
            <person name="Larson L."/>
            <person name="Lui A."/>
            <person name="MacDonald P.J.P."/>
            <person name="Mehta T."/>
            <person name="Montmayeur A."/>
            <person name="Murphy C."/>
            <person name="Neiman D."/>
            <person name="Pearson M."/>
            <person name="Priest M."/>
            <person name="Roberts A."/>
            <person name="Saif S."/>
            <person name="Shea T."/>
            <person name="Shenoy N."/>
            <person name="Sisk P."/>
            <person name="Stolte C."/>
            <person name="Sykes S."/>
            <person name="Yandava C."/>
            <person name="Wortman J."/>
            <person name="Nusbaum C."/>
            <person name="Birren B."/>
        </authorList>
    </citation>
    <scope>NUCLEOTIDE SEQUENCE</scope>
    <source>
        <strain evidence="1">R3-111a-1</strain>
    </source>
</reference>
<protein>
    <submittedName>
        <fullName evidence="1 2">Uncharacterized protein</fullName>
    </submittedName>
</protein>
<keyword evidence="3" id="KW-1185">Reference proteome</keyword>
<reference evidence="1" key="2">
    <citation type="submission" date="2010-07" db="EMBL/GenBank/DDBJ databases">
        <authorList>
            <consortium name="The Broad Institute Genome Sequencing Platform"/>
            <consortium name="Broad Institute Genome Sequencing Center for Infectious Disease"/>
            <person name="Ma L.-J."/>
            <person name="Dead R."/>
            <person name="Young S."/>
            <person name="Zeng Q."/>
            <person name="Koehrsen M."/>
            <person name="Alvarado L."/>
            <person name="Berlin A."/>
            <person name="Chapman S.B."/>
            <person name="Chen Z."/>
            <person name="Freedman E."/>
            <person name="Gellesch M."/>
            <person name="Goldberg J."/>
            <person name="Griggs A."/>
            <person name="Gujja S."/>
            <person name="Heilman E.R."/>
            <person name="Heiman D."/>
            <person name="Hepburn T."/>
            <person name="Howarth C."/>
            <person name="Jen D."/>
            <person name="Larson L."/>
            <person name="Mehta T."/>
            <person name="Neiman D."/>
            <person name="Pearson M."/>
            <person name="Roberts A."/>
            <person name="Saif S."/>
            <person name="Shea T."/>
            <person name="Shenoy N."/>
            <person name="Sisk P."/>
            <person name="Stolte C."/>
            <person name="Sykes S."/>
            <person name="Walk T."/>
            <person name="White J."/>
            <person name="Yandava C."/>
            <person name="Haas B."/>
            <person name="Nusbaum C."/>
            <person name="Birren B."/>
        </authorList>
    </citation>
    <scope>NUCLEOTIDE SEQUENCE</scope>
    <source>
        <strain evidence="1">R3-111a-1</strain>
    </source>
</reference>
<accession>J3NRL9</accession>
<evidence type="ECO:0000313" key="3">
    <source>
        <dbReference type="Proteomes" id="UP000006039"/>
    </source>
</evidence>
<name>J3NRL9_GAET3</name>
<dbReference type="AlphaFoldDB" id="J3NRL9"/>
<reference evidence="3" key="1">
    <citation type="submission" date="2010-07" db="EMBL/GenBank/DDBJ databases">
        <title>The genome sequence of Gaeumannomyces graminis var. tritici strain R3-111a-1.</title>
        <authorList>
            <consortium name="The Broad Institute Genome Sequencing Platform"/>
            <person name="Ma L.-J."/>
            <person name="Dead R."/>
            <person name="Young S."/>
            <person name="Zeng Q."/>
            <person name="Koehrsen M."/>
            <person name="Alvarado L."/>
            <person name="Berlin A."/>
            <person name="Chapman S.B."/>
            <person name="Chen Z."/>
            <person name="Freedman E."/>
            <person name="Gellesch M."/>
            <person name="Goldberg J."/>
            <person name="Griggs A."/>
            <person name="Gujja S."/>
            <person name="Heilman E.R."/>
            <person name="Heiman D."/>
            <person name="Hepburn T."/>
            <person name="Howarth C."/>
            <person name="Jen D."/>
            <person name="Larson L."/>
            <person name="Mehta T."/>
            <person name="Neiman D."/>
            <person name="Pearson M."/>
            <person name="Roberts A."/>
            <person name="Saif S."/>
            <person name="Shea T."/>
            <person name="Shenoy N."/>
            <person name="Sisk P."/>
            <person name="Stolte C."/>
            <person name="Sykes S."/>
            <person name="Walk T."/>
            <person name="White J."/>
            <person name="Yandava C."/>
            <person name="Haas B."/>
            <person name="Nusbaum C."/>
            <person name="Birren B."/>
        </authorList>
    </citation>
    <scope>NUCLEOTIDE SEQUENCE [LARGE SCALE GENOMIC DNA]</scope>
    <source>
        <strain evidence="3">R3-111a-1</strain>
    </source>
</reference>
<dbReference type="GeneID" id="20344379"/>
<sequence>MDAECPLGSVWVCTIQAALARASQWERDLNATSACPFVHLSAAGEPKPGGGDWLRRATATCGNSPNPAPCWLQRAATLFDWAIGGGTSVRV</sequence>
<proteinExistence type="predicted"/>
<reference evidence="2" key="5">
    <citation type="submission" date="2018-04" db="UniProtKB">
        <authorList>
            <consortium name="EnsemblFungi"/>
        </authorList>
    </citation>
    <scope>IDENTIFICATION</scope>
    <source>
        <strain evidence="2">R3-111a-1</strain>
    </source>
</reference>
<organism evidence="1">
    <name type="scientific">Gaeumannomyces tritici (strain R3-111a-1)</name>
    <name type="common">Wheat and barley take-all root rot fungus</name>
    <name type="synonym">Gaeumannomyces graminis var. tritici</name>
    <dbReference type="NCBI Taxonomy" id="644352"/>
    <lineage>
        <taxon>Eukaryota</taxon>
        <taxon>Fungi</taxon>
        <taxon>Dikarya</taxon>
        <taxon>Ascomycota</taxon>
        <taxon>Pezizomycotina</taxon>
        <taxon>Sordariomycetes</taxon>
        <taxon>Sordariomycetidae</taxon>
        <taxon>Magnaporthales</taxon>
        <taxon>Magnaporthaceae</taxon>
        <taxon>Gaeumannomyces</taxon>
    </lineage>
</organism>
<dbReference type="VEuPathDB" id="FungiDB:GGTG_03921"/>
<reference evidence="2" key="4">
    <citation type="journal article" date="2015" name="G3 (Bethesda)">
        <title>Genome sequences of three phytopathogenic species of the Magnaporthaceae family of fungi.</title>
        <authorList>
            <person name="Okagaki L.H."/>
            <person name="Nunes C.C."/>
            <person name="Sailsbery J."/>
            <person name="Clay B."/>
            <person name="Brown D."/>
            <person name="John T."/>
            <person name="Oh Y."/>
            <person name="Young N."/>
            <person name="Fitzgerald M."/>
            <person name="Haas B.J."/>
            <person name="Zeng Q."/>
            <person name="Young S."/>
            <person name="Adiconis X."/>
            <person name="Fan L."/>
            <person name="Levin J.Z."/>
            <person name="Mitchell T.K."/>
            <person name="Okubara P.A."/>
            <person name="Farman M.L."/>
            <person name="Kohn L.M."/>
            <person name="Birren B."/>
            <person name="Ma L.-J."/>
            <person name="Dean R.A."/>
        </authorList>
    </citation>
    <scope>NUCLEOTIDE SEQUENCE</scope>
    <source>
        <strain evidence="2">R3-111a-1</strain>
    </source>
</reference>
<evidence type="ECO:0000313" key="2">
    <source>
        <dbReference type="EnsemblFungi" id="EJT78825"/>
    </source>
</evidence>
<evidence type="ECO:0000313" key="1">
    <source>
        <dbReference type="EMBL" id="EJT78825.1"/>
    </source>
</evidence>
<dbReference type="Proteomes" id="UP000006039">
    <property type="component" value="Unassembled WGS sequence"/>
</dbReference>
<dbReference type="HOGENOM" id="CLU_2427146_0_0_1"/>